<accession>A0A5Q0H0C1</accession>
<dbReference type="Pfam" id="PF13191">
    <property type="entry name" value="AAA_16"/>
    <property type="match status" value="1"/>
</dbReference>
<proteinExistence type="predicted"/>
<dbReference type="RefSeq" id="WP_084716211.1">
    <property type="nucleotide sequence ID" value="NZ_CP034550.1"/>
</dbReference>
<dbReference type="Proteomes" id="UP000325787">
    <property type="component" value="Chromosome"/>
</dbReference>
<reference evidence="3" key="1">
    <citation type="journal article" date="2021" name="Curr. Microbiol.">
        <title>Complete genome of nocamycin-producing strain Saccharothrix syringae NRRL B-16468 reveals the biosynthetic potential for secondary metabolites.</title>
        <authorList>
            <person name="Mo X."/>
            <person name="Yang S."/>
        </authorList>
    </citation>
    <scope>NUCLEOTIDE SEQUENCE [LARGE SCALE GENOMIC DNA]</scope>
    <source>
        <strain evidence="3">ATCC 51364 / DSM 43886 / JCM 6844 / KCTC 9398 / NBRC 14523 / NRRL B-16468 / INA 2240</strain>
    </source>
</reference>
<dbReference type="SUPFAM" id="SSF52540">
    <property type="entry name" value="P-loop containing nucleoside triphosphate hydrolases"/>
    <property type="match status" value="1"/>
</dbReference>
<name>A0A5Q0H0C1_SACSY</name>
<dbReference type="OrthoDB" id="3512096at2"/>
<evidence type="ECO:0000259" key="1">
    <source>
        <dbReference type="Pfam" id="PF13191"/>
    </source>
</evidence>
<protein>
    <recommendedName>
        <fullName evidence="1">Orc1-like AAA ATPase domain-containing protein</fullName>
    </recommendedName>
</protein>
<sequence length="614" mass="67233">MSANGSGLVGVRELERLVAVLLERPGKQSRPLPVVVVVGPRGAGKTALLEEVDARYADRVPRVLLDFGTMPVDITRAEVFRRLAVGLGRYCPQFGRLPFPLVEICLAVGATGDGPPGHDSRAVRELVRPILDLALGSTEWLSAVDALMKVVDIANRRRVLRRLGTVARGEGDARDVMVALREALKDGAVGQEVVDRVVAGAFRADLRAAFAGWFDRNRRTANCLVLLDNVHRPAGRDFLKALAATAERPDPVVVVAAGGQWNTAWDVQWQRPGIPATRAADLPLPAGVARVSDRGTPPPPPWFLVRVGEMSRRDVQELGRGEDSVLARAPSFAHRLTGGLPWAVHQVLDAARALPRDAPPEVLRTLFTIPLEDGERTSTLADRSERYLLLDEGFSLSEVEDLVVASATRDFGLPGAGPSWSAEALRAKLVNNFLLHRADGEPARLVLQPWLRRVLLHRLAERPDDHRDSWEKVHSRCRLHQARRNPVDALYHGLALGDVDAVVAHLAGMLREPLDRSAGWAWVDAFEAITAAPNRLPKDQEPRRQVEHLIAGLGSEGALPRLVVARWLQQDPTGDPAEHLRSTIATSVEVIAGQARGEGAIVLQDRVEEYARWR</sequence>
<dbReference type="InterPro" id="IPR027417">
    <property type="entry name" value="P-loop_NTPase"/>
</dbReference>
<organism evidence="2 3">
    <name type="scientific">Saccharothrix syringae</name>
    <name type="common">Nocardiopsis syringae</name>
    <dbReference type="NCBI Taxonomy" id="103733"/>
    <lineage>
        <taxon>Bacteria</taxon>
        <taxon>Bacillati</taxon>
        <taxon>Actinomycetota</taxon>
        <taxon>Actinomycetes</taxon>
        <taxon>Pseudonocardiales</taxon>
        <taxon>Pseudonocardiaceae</taxon>
        <taxon>Saccharothrix</taxon>
    </lineage>
</organism>
<dbReference type="InterPro" id="IPR041664">
    <property type="entry name" value="AAA_16"/>
</dbReference>
<keyword evidence="3" id="KW-1185">Reference proteome</keyword>
<evidence type="ECO:0000313" key="3">
    <source>
        <dbReference type="Proteomes" id="UP000325787"/>
    </source>
</evidence>
<dbReference type="EMBL" id="CP034550">
    <property type="protein sequence ID" value="QFZ19711.1"/>
    <property type="molecule type" value="Genomic_DNA"/>
</dbReference>
<evidence type="ECO:0000313" key="2">
    <source>
        <dbReference type="EMBL" id="QFZ19711.1"/>
    </source>
</evidence>
<dbReference type="KEGG" id="ssyi:EKG83_21780"/>
<dbReference type="AlphaFoldDB" id="A0A5Q0H0C1"/>
<feature type="domain" description="Orc1-like AAA ATPase" evidence="1">
    <location>
        <begin position="12"/>
        <end position="255"/>
    </location>
</feature>
<gene>
    <name evidence="2" type="ORF">EKG83_21780</name>
</gene>